<accession>A0A6A4IBA3</accession>
<reference evidence="2" key="1">
    <citation type="journal article" date="2019" name="Environ. Microbiol.">
        <title>Fungal ecological strategies reflected in gene transcription - a case study of two litter decomposers.</title>
        <authorList>
            <person name="Barbi F."/>
            <person name="Kohler A."/>
            <person name="Barry K."/>
            <person name="Baskaran P."/>
            <person name="Daum C."/>
            <person name="Fauchery L."/>
            <person name="Ihrmark K."/>
            <person name="Kuo A."/>
            <person name="LaButti K."/>
            <person name="Lipzen A."/>
            <person name="Morin E."/>
            <person name="Grigoriev I.V."/>
            <person name="Henrissat B."/>
            <person name="Lindahl B."/>
            <person name="Martin F."/>
        </authorList>
    </citation>
    <scope>NUCLEOTIDE SEQUENCE</scope>
    <source>
        <strain evidence="2">JB14</strain>
    </source>
</reference>
<gene>
    <name evidence="2" type="ORF">BT96DRAFT_963240</name>
</gene>
<dbReference type="Gene3D" id="2.60.120.10">
    <property type="entry name" value="Jelly Rolls"/>
    <property type="match status" value="1"/>
</dbReference>
<dbReference type="InterPro" id="IPR010424">
    <property type="entry name" value="EutQ"/>
</dbReference>
<feature type="region of interest" description="Disordered" evidence="1">
    <location>
        <begin position="1"/>
        <end position="28"/>
    </location>
</feature>
<dbReference type="CDD" id="cd02228">
    <property type="entry name" value="cupin_EutQ"/>
    <property type="match status" value="1"/>
</dbReference>
<dbReference type="Pfam" id="PF06249">
    <property type="entry name" value="EutQ"/>
    <property type="match status" value="1"/>
</dbReference>
<dbReference type="EMBL" id="ML769397">
    <property type="protein sequence ID" value="KAE9407290.1"/>
    <property type="molecule type" value="Genomic_DNA"/>
</dbReference>
<dbReference type="OrthoDB" id="3346152at2759"/>
<name>A0A6A4IBA3_9AGAR</name>
<dbReference type="InterPro" id="IPR011051">
    <property type="entry name" value="RmlC_Cupin_sf"/>
</dbReference>
<sequence length="142" mass="15487">MSFLSKSFSSGSGKSASTSSESTSEPVAMSFHAGAKDRKIPIISGDNIALHDIASSEKFDSDKPITCGFYRVDKGAPFTYTYTYHEMKIVVEGEFDISDETGQKVHAVAGDVFYFPKGSKITFTSETYGLAFFTGQRFEGQL</sequence>
<evidence type="ECO:0000313" key="2">
    <source>
        <dbReference type="EMBL" id="KAE9407290.1"/>
    </source>
</evidence>
<feature type="compositionally biased region" description="Low complexity" evidence="1">
    <location>
        <begin position="1"/>
        <end position="25"/>
    </location>
</feature>
<dbReference type="InterPro" id="IPR014710">
    <property type="entry name" value="RmlC-like_jellyroll"/>
</dbReference>
<protein>
    <recommendedName>
        <fullName evidence="4">Ethanolamine utilization protein</fullName>
    </recommendedName>
</protein>
<dbReference type="PANTHER" id="PTHR36169:SF1">
    <property type="entry name" value="ACETATE KINASE EUTQ"/>
    <property type="match status" value="1"/>
</dbReference>
<dbReference type="AlphaFoldDB" id="A0A6A4IBA3"/>
<dbReference type="SUPFAM" id="SSF51182">
    <property type="entry name" value="RmlC-like cupins"/>
    <property type="match status" value="1"/>
</dbReference>
<dbReference type="PANTHER" id="PTHR36169">
    <property type="entry name" value="ETHANOLAMINE UTILIZATION PROTEIN EUTQ"/>
    <property type="match status" value="1"/>
</dbReference>
<organism evidence="2 3">
    <name type="scientific">Gymnopus androsaceus JB14</name>
    <dbReference type="NCBI Taxonomy" id="1447944"/>
    <lineage>
        <taxon>Eukaryota</taxon>
        <taxon>Fungi</taxon>
        <taxon>Dikarya</taxon>
        <taxon>Basidiomycota</taxon>
        <taxon>Agaricomycotina</taxon>
        <taxon>Agaricomycetes</taxon>
        <taxon>Agaricomycetidae</taxon>
        <taxon>Agaricales</taxon>
        <taxon>Marasmiineae</taxon>
        <taxon>Omphalotaceae</taxon>
        <taxon>Gymnopus</taxon>
    </lineage>
</organism>
<evidence type="ECO:0008006" key="4">
    <source>
        <dbReference type="Google" id="ProtNLM"/>
    </source>
</evidence>
<evidence type="ECO:0000256" key="1">
    <source>
        <dbReference type="SAM" id="MobiDB-lite"/>
    </source>
</evidence>
<evidence type="ECO:0000313" key="3">
    <source>
        <dbReference type="Proteomes" id="UP000799118"/>
    </source>
</evidence>
<proteinExistence type="predicted"/>
<keyword evidence="3" id="KW-1185">Reference proteome</keyword>
<dbReference type="Proteomes" id="UP000799118">
    <property type="component" value="Unassembled WGS sequence"/>
</dbReference>